<dbReference type="Gene3D" id="3.40.50.150">
    <property type="entry name" value="Vaccinia Virus protein VP39"/>
    <property type="match status" value="1"/>
</dbReference>
<dbReference type="EMBL" id="RFFG01000061">
    <property type="protein sequence ID" value="RMI39854.1"/>
    <property type="molecule type" value="Genomic_DNA"/>
</dbReference>
<keyword evidence="2" id="KW-1185">Reference proteome</keyword>
<protein>
    <recommendedName>
        <fullName evidence="3">SAM-dependent methyltransferase</fullName>
    </recommendedName>
</protein>
<sequence>MRLTCTDSDKCRSAVAVQRPWATLGDAFRRSFPHYSPTPATAQDTIRDRSTRLAHRCHGMCHSGPMSPASRPPRTIDIDHPQSGRMYDYLRGGSINYVVDRRQAEHLGARWPGLLEIPSVTQDWTGRAVRLMTEGGVRQFLDLGAGFPSAGSVHEVARRTVPARTVCVDNDPVVLGRGRALLPSREPVQYVGADVRDVDLVLAAVRQHLDFEEPVALIAAALLQYLPEDPAALVAEYVERLAPGSWVAITHAITDGAEEELLNEVRGAYPGGLWPRPLSVIEPIFDGLALVEPGVVDLQTWRPDRPAVVGPLQVVGGLARVG</sequence>
<gene>
    <name evidence="1" type="ORF">EBO15_28205</name>
</gene>
<proteinExistence type="predicted"/>
<name>A0A3M2LQT6_9ACTN</name>
<accession>A0A3M2LQT6</accession>
<evidence type="ECO:0008006" key="3">
    <source>
        <dbReference type="Google" id="ProtNLM"/>
    </source>
</evidence>
<dbReference type="InterPro" id="IPR006764">
    <property type="entry name" value="SAM_dep_MeTrfase_SAV2177_type"/>
</dbReference>
<dbReference type="RefSeq" id="WP_122197485.1">
    <property type="nucleotide sequence ID" value="NZ_JBHSKC010000034.1"/>
</dbReference>
<dbReference type="AlphaFoldDB" id="A0A3M2LQT6"/>
<dbReference type="SUPFAM" id="SSF53335">
    <property type="entry name" value="S-adenosyl-L-methionine-dependent methyltransferases"/>
    <property type="match status" value="1"/>
</dbReference>
<evidence type="ECO:0000313" key="1">
    <source>
        <dbReference type="EMBL" id="RMI39854.1"/>
    </source>
</evidence>
<dbReference type="Pfam" id="PF04672">
    <property type="entry name" value="Methyltransf_19"/>
    <property type="match status" value="1"/>
</dbReference>
<organism evidence="1 2">
    <name type="scientific">Actinomadura harenae</name>
    <dbReference type="NCBI Taxonomy" id="2483351"/>
    <lineage>
        <taxon>Bacteria</taxon>
        <taxon>Bacillati</taxon>
        <taxon>Actinomycetota</taxon>
        <taxon>Actinomycetes</taxon>
        <taxon>Streptosporangiales</taxon>
        <taxon>Thermomonosporaceae</taxon>
        <taxon>Actinomadura</taxon>
    </lineage>
</organism>
<dbReference type="Proteomes" id="UP000282674">
    <property type="component" value="Unassembled WGS sequence"/>
</dbReference>
<dbReference type="InterPro" id="IPR029063">
    <property type="entry name" value="SAM-dependent_MTases_sf"/>
</dbReference>
<comment type="caution">
    <text evidence="1">The sequence shown here is derived from an EMBL/GenBank/DDBJ whole genome shotgun (WGS) entry which is preliminary data.</text>
</comment>
<reference evidence="1 2" key="1">
    <citation type="submission" date="2018-10" db="EMBL/GenBank/DDBJ databases">
        <title>Isolation from soil.</title>
        <authorList>
            <person name="Hu J."/>
        </authorList>
    </citation>
    <scope>NUCLEOTIDE SEQUENCE [LARGE SCALE GENOMIC DNA]</scope>
    <source>
        <strain evidence="1 2">NEAU-Ht49</strain>
    </source>
</reference>
<evidence type="ECO:0000313" key="2">
    <source>
        <dbReference type="Proteomes" id="UP000282674"/>
    </source>
</evidence>